<dbReference type="EMBL" id="BMGT01000001">
    <property type="protein sequence ID" value="GGG70089.1"/>
    <property type="molecule type" value="Genomic_DNA"/>
</dbReference>
<dbReference type="Pfam" id="PF07681">
    <property type="entry name" value="DoxX"/>
    <property type="match status" value="1"/>
</dbReference>
<comment type="caution">
    <text evidence="8">The sequence shown here is derived from an EMBL/GenBank/DDBJ whole genome shotgun (WGS) entry which is preliminary data.</text>
</comment>
<keyword evidence="9" id="KW-1185">Reference proteome</keyword>
<reference evidence="8" key="1">
    <citation type="journal article" date="2014" name="Int. J. Syst. Evol. Microbiol.">
        <title>Complete genome sequence of Corynebacterium casei LMG S-19264T (=DSM 44701T), isolated from a smear-ripened cheese.</title>
        <authorList>
            <consortium name="US DOE Joint Genome Institute (JGI-PGF)"/>
            <person name="Walter F."/>
            <person name="Albersmeier A."/>
            <person name="Kalinowski J."/>
            <person name="Ruckert C."/>
        </authorList>
    </citation>
    <scope>NUCLEOTIDE SEQUENCE</scope>
    <source>
        <strain evidence="8">CGMCC 1.12997</strain>
    </source>
</reference>
<dbReference type="RefSeq" id="WP_188553023.1">
    <property type="nucleotide sequence ID" value="NZ_BMGT01000001.1"/>
</dbReference>
<organism evidence="8 9">
    <name type="scientific">Edaphobacter dinghuensis</name>
    <dbReference type="NCBI Taxonomy" id="1560005"/>
    <lineage>
        <taxon>Bacteria</taxon>
        <taxon>Pseudomonadati</taxon>
        <taxon>Acidobacteriota</taxon>
        <taxon>Terriglobia</taxon>
        <taxon>Terriglobales</taxon>
        <taxon>Acidobacteriaceae</taxon>
        <taxon>Edaphobacter</taxon>
    </lineage>
</organism>
<feature type="transmembrane region" description="Helical" evidence="7">
    <location>
        <begin position="57"/>
        <end position="81"/>
    </location>
</feature>
<evidence type="ECO:0000256" key="5">
    <source>
        <dbReference type="ARBA" id="ARBA00022989"/>
    </source>
</evidence>
<keyword evidence="3" id="KW-1003">Cell membrane</keyword>
<evidence type="ECO:0000256" key="2">
    <source>
        <dbReference type="ARBA" id="ARBA00006679"/>
    </source>
</evidence>
<keyword evidence="5 7" id="KW-1133">Transmembrane helix</keyword>
<gene>
    <name evidence="8" type="ORF">GCM10011585_10260</name>
</gene>
<evidence type="ECO:0000256" key="3">
    <source>
        <dbReference type="ARBA" id="ARBA00022475"/>
    </source>
</evidence>
<protein>
    <submittedName>
        <fullName evidence="8">Quinol oxidase</fullName>
    </submittedName>
</protein>
<comment type="subcellular location">
    <subcellularLocation>
        <location evidence="1">Cell membrane</location>
        <topology evidence="1">Multi-pass membrane protein</topology>
    </subcellularLocation>
</comment>
<evidence type="ECO:0000256" key="6">
    <source>
        <dbReference type="ARBA" id="ARBA00023136"/>
    </source>
</evidence>
<keyword evidence="4 7" id="KW-0812">Transmembrane</keyword>
<dbReference type="AlphaFoldDB" id="A0A917H778"/>
<accession>A0A917H778</accession>
<evidence type="ECO:0000256" key="1">
    <source>
        <dbReference type="ARBA" id="ARBA00004651"/>
    </source>
</evidence>
<feature type="transmembrane region" description="Helical" evidence="7">
    <location>
        <begin position="127"/>
        <end position="146"/>
    </location>
</feature>
<dbReference type="PANTHER" id="PTHR33452">
    <property type="entry name" value="OXIDOREDUCTASE CATD-RELATED"/>
    <property type="match status" value="1"/>
</dbReference>
<evidence type="ECO:0000313" key="8">
    <source>
        <dbReference type="EMBL" id="GGG70089.1"/>
    </source>
</evidence>
<dbReference type="InterPro" id="IPR032808">
    <property type="entry name" value="DoxX"/>
</dbReference>
<evidence type="ECO:0000256" key="4">
    <source>
        <dbReference type="ARBA" id="ARBA00022692"/>
    </source>
</evidence>
<keyword evidence="6 7" id="KW-0472">Membrane</keyword>
<dbReference type="GO" id="GO:0005886">
    <property type="term" value="C:plasma membrane"/>
    <property type="evidence" value="ECO:0007669"/>
    <property type="project" value="UniProtKB-SubCell"/>
</dbReference>
<dbReference type="InterPro" id="IPR051907">
    <property type="entry name" value="DoxX-like_oxidoreductase"/>
</dbReference>
<name>A0A917H778_9BACT</name>
<evidence type="ECO:0000256" key="7">
    <source>
        <dbReference type="SAM" id="Phobius"/>
    </source>
</evidence>
<comment type="similarity">
    <text evidence="2">Belongs to the DoxX family.</text>
</comment>
<dbReference type="Proteomes" id="UP000647241">
    <property type="component" value="Unassembled WGS sequence"/>
</dbReference>
<reference evidence="8" key="2">
    <citation type="submission" date="2020-09" db="EMBL/GenBank/DDBJ databases">
        <authorList>
            <person name="Sun Q."/>
            <person name="Zhou Y."/>
        </authorList>
    </citation>
    <scope>NUCLEOTIDE SEQUENCE</scope>
    <source>
        <strain evidence="8">CGMCC 1.12997</strain>
    </source>
</reference>
<evidence type="ECO:0000313" key="9">
    <source>
        <dbReference type="Proteomes" id="UP000647241"/>
    </source>
</evidence>
<proteinExistence type="inferred from homology"/>
<dbReference type="PANTHER" id="PTHR33452:SF1">
    <property type="entry name" value="INNER MEMBRANE PROTEIN YPHA-RELATED"/>
    <property type="match status" value="1"/>
</dbReference>
<sequence>MKSEARYGWGGSGRWATVPLRLIVGYGFMEHGVAKLTKGPEAFATILHALGVPSSHLMASATILIELFGGLAILLGAFVTLASLPMAAVLIVAIFTVHLPYGFSSIKLIAVTAAGAKLGPPGYECDLLYLACLATLVLGGPGPWSIDGFLRNRRLPAAE</sequence>
<feature type="transmembrane region" description="Helical" evidence="7">
    <location>
        <begin position="88"/>
        <end position="115"/>
    </location>
</feature>